<dbReference type="GO" id="GO:0008080">
    <property type="term" value="F:N-acetyltransferase activity"/>
    <property type="evidence" value="ECO:0007669"/>
    <property type="project" value="InterPro"/>
</dbReference>
<dbReference type="Pfam" id="PF00583">
    <property type="entry name" value="Acetyltransf_1"/>
    <property type="match status" value="1"/>
</dbReference>
<dbReference type="CDD" id="cd04301">
    <property type="entry name" value="NAT_SF"/>
    <property type="match status" value="1"/>
</dbReference>
<dbReference type="Gene3D" id="3.40.630.30">
    <property type="match status" value="1"/>
</dbReference>
<organism evidence="3 4">
    <name type="scientific">Silvibacterium bohemicum</name>
    <dbReference type="NCBI Taxonomy" id="1577686"/>
    <lineage>
        <taxon>Bacteria</taxon>
        <taxon>Pseudomonadati</taxon>
        <taxon>Acidobacteriota</taxon>
        <taxon>Terriglobia</taxon>
        <taxon>Terriglobales</taxon>
        <taxon>Acidobacteriaceae</taxon>
        <taxon>Silvibacterium</taxon>
    </lineage>
</organism>
<evidence type="ECO:0000256" key="1">
    <source>
        <dbReference type="ARBA" id="ARBA00022679"/>
    </source>
</evidence>
<feature type="domain" description="N-acetyltransferase" evidence="2">
    <location>
        <begin position="14"/>
        <end position="165"/>
    </location>
</feature>
<gene>
    <name evidence="3" type="ORF">HNQ77_004291</name>
</gene>
<sequence>MTVAADASPKTGDLLTRTFRPGDEKPFKELNEFWISQDFALEQADREVLEDPKGKILDGGGEIFIAELDGQVAGCCALLVIGPAEFELAKMTVAESARGRGVGRKLLQFAIDHARQLKARRLYLESNTKAADAIHLYEEVGFRHMGAPAHASKYARADTYMEMFL</sequence>
<evidence type="ECO:0000313" key="4">
    <source>
        <dbReference type="Proteomes" id="UP000538666"/>
    </source>
</evidence>
<dbReference type="PANTHER" id="PTHR13947">
    <property type="entry name" value="GNAT FAMILY N-ACETYLTRANSFERASE"/>
    <property type="match status" value="1"/>
</dbReference>
<evidence type="ECO:0000313" key="3">
    <source>
        <dbReference type="EMBL" id="MBB6146319.1"/>
    </source>
</evidence>
<keyword evidence="4" id="KW-1185">Reference proteome</keyword>
<dbReference type="InterPro" id="IPR016181">
    <property type="entry name" value="Acyl_CoA_acyltransferase"/>
</dbReference>
<dbReference type="InterPro" id="IPR050769">
    <property type="entry name" value="NAT_camello-type"/>
</dbReference>
<protein>
    <submittedName>
        <fullName evidence="3">N-acetylglutamate synthase-like GNAT family acetyltransferase</fullName>
    </submittedName>
</protein>
<dbReference type="OrthoDB" id="9127144at2"/>
<dbReference type="InterPro" id="IPR000182">
    <property type="entry name" value="GNAT_dom"/>
</dbReference>
<dbReference type="AlphaFoldDB" id="A0A841K310"/>
<accession>A0A841K310</accession>
<comment type="caution">
    <text evidence="3">The sequence shown here is derived from an EMBL/GenBank/DDBJ whole genome shotgun (WGS) entry which is preliminary data.</text>
</comment>
<dbReference type="EMBL" id="JACHEK010000009">
    <property type="protein sequence ID" value="MBB6146319.1"/>
    <property type="molecule type" value="Genomic_DNA"/>
</dbReference>
<name>A0A841K310_9BACT</name>
<dbReference type="RefSeq" id="WP_050058236.1">
    <property type="nucleotide sequence ID" value="NZ_JACHEK010000009.1"/>
</dbReference>
<dbReference type="SUPFAM" id="SSF55729">
    <property type="entry name" value="Acyl-CoA N-acyltransferases (Nat)"/>
    <property type="match status" value="1"/>
</dbReference>
<proteinExistence type="predicted"/>
<keyword evidence="1 3" id="KW-0808">Transferase</keyword>
<dbReference type="Proteomes" id="UP000538666">
    <property type="component" value="Unassembled WGS sequence"/>
</dbReference>
<dbReference type="PANTHER" id="PTHR13947:SF37">
    <property type="entry name" value="LD18367P"/>
    <property type="match status" value="1"/>
</dbReference>
<dbReference type="PROSITE" id="PS51186">
    <property type="entry name" value="GNAT"/>
    <property type="match status" value="1"/>
</dbReference>
<reference evidence="3 4" key="1">
    <citation type="submission" date="2020-08" db="EMBL/GenBank/DDBJ databases">
        <title>Genomic Encyclopedia of Type Strains, Phase IV (KMG-IV): sequencing the most valuable type-strain genomes for metagenomic binning, comparative biology and taxonomic classification.</title>
        <authorList>
            <person name="Goeker M."/>
        </authorList>
    </citation>
    <scope>NUCLEOTIDE SEQUENCE [LARGE SCALE GENOMIC DNA]</scope>
    <source>
        <strain evidence="3 4">DSM 103733</strain>
    </source>
</reference>
<evidence type="ECO:0000259" key="2">
    <source>
        <dbReference type="PROSITE" id="PS51186"/>
    </source>
</evidence>